<feature type="coiled-coil region" evidence="1">
    <location>
        <begin position="37"/>
        <end position="64"/>
    </location>
</feature>
<protein>
    <submittedName>
        <fullName evidence="3">Transmembrane protein, putative</fullName>
    </submittedName>
</protein>
<keyword evidence="1" id="KW-0175">Coiled coil</keyword>
<dbReference type="KEGG" id="tet:TTHERM_00780860"/>
<keyword evidence="2" id="KW-1133">Transmembrane helix</keyword>
<organism evidence="3 4">
    <name type="scientific">Tetrahymena thermophila (strain SB210)</name>
    <dbReference type="NCBI Taxonomy" id="312017"/>
    <lineage>
        <taxon>Eukaryota</taxon>
        <taxon>Sar</taxon>
        <taxon>Alveolata</taxon>
        <taxon>Ciliophora</taxon>
        <taxon>Intramacronucleata</taxon>
        <taxon>Oligohymenophorea</taxon>
        <taxon>Hymenostomatida</taxon>
        <taxon>Tetrahymenina</taxon>
        <taxon>Tetrahymenidae</taxon>
        <taxon>Tetrahymena</taxon>
    </lineage>
</organism>
<evidence type="ECO:0000256" key="2">
    <source>
        <dbReference type="SAM" id="Phobius"/>
    </source>
</evidence>
<evidence type="ECO:0000313" key="4">
    <source>
        <dbReference type="Proteomes" id="UP000009168"/>
    </source>
</evidence>
<accession>I7LXR7</accession>
<dbReference type="GeneID" id="7830745"/>
<name>I7LXR7_TETTS</name>
<evidence type="ECO:0000313" key="3">
    <source>
        <dbReference type="EMBL" id="EAS05997.2"/>
    </source>
</evidence>
<dbReference type="Proteomes" id="UP000009168">
    <property type="component" value="Unassembled WGS sequence"/>
</dbReference>
<dbReference type="InParanoid" id="I7LXR7"/>
<gene>
    <name evidence="3" type="ORF">TTHERM_00780860</name>
</gene>
<dbReference type="EMBL" id="GG662313">
    <property type="protein sequence ID" value="EAS05997.2"/>
    <property type="molecule type" value="Genomic_DNA"/>
</dbReference>
<evidence type="ECO:0000256" key="1">
    <source>
        <dbReference type="SAM" id="Coils"/>
    </source>
</evidence>
<sequence length="297" mass="35139">MIEGTIVTIIFCGSLIGLGSYLQSKKQRNQIQRENMINFFLQKINQFENDLKQETRDFKILINQVYNEFYKISTQFQSQSIFQENHKRNTQSIQSQVDHLISELINLKPSTFNIIDQIEKKASSSIQNPIQDSFYNLLTQEIREDVFKKQIKLEEVYLIQIFLILINSFPIQESIEYVCFRAHYLFNSIVIKYLRKILIYKISQQNEETILSIFEKLYKTDDSRADEKTLIQIYSLPNISLESKKIFIKGHIYKFKNDDSSSTLLNSAVNNWILNEQNSGDFMVRIKRLINMHSKKE</sequence>
<keyword evidence="2 3" id="KW-0812">Transmembrane</keyword>
<dbReference type="AlphaFoldDB" id="I7LXR7"/>
<keyword evidence="2" id="KW-0472">Membrane</keyword>
<proteinExistence type="predicted"/>
<dbReference type="RefSeq" id="XP_001026242.2">
    <property type="nucleotide sequence ID" value="XM_001026242.2"/>
</dbReference>
<feature type="transmembrane region" description="Helical" evidence="2">
    <location>
        <begin position="6"/>
        <end position="23"/>
    </location>
</feature>
<reference evidence="4" key="1">
    <citation type="journal article" date="2006" name="PLoS Biol.">
        <title>Macronuclear genome sequence of the ciliate Tetrahymena thermophila, a model eukaryote.</title>
        <authorList>
            <person name="Eisen J.A."/>
            <person name="Coyne R.S."/>
            <person name="Wu M."/>
            <person name="Wu D."/>
            <person name="Thiagarajan M."/>
            <person name="Wortman J.R."/>
            <person name="Badger J.H."/>
            <person name="Ren Q."/>
            <person name="Amedeo P."/>
            <person name="Jones K.M."/>
            <person name="Tallon L.J."/>
            <person name="Delcher A.L."/>
            <person name="Salzberg S.L."/>
            <person name="Silva J.C."/>
            <person name="Haas B.J."/>
            <person name="Majoros W.H."/>
            <person name="Farzad M."/>
            <person name="Carlton J.M."/>
            <person name="Smith R.K. Jr."/>
            <person name="Garg J."/>
            <person name="Pearlman R.E."/>
            <person name="Karrer K.M."/>
            <person name="Sun L."/>
            <person name="Manning G."/>
            <person name="Elde N.C."/>
            <person name="Turkewitz A.P."/>
            <person name="Asai D.J."/>
            <person name="Wilkes D.E."/>
            <person name="Wang Y."/>
            <person name="Cai H."/>
            <person name="Collins K."/>
            <person name="Stewart B.A."/>
            <person name="Lee S.R."/>
            <person name="Wilamowska K."/>
            <person name="Weinberg Z."/>
            <person name="Ruzzo W.L."/>
            <person name="Wloga D."/>
            <person name="Gaertig J."/>
            <person name="Frankel J."/>
            <person name="Tsao C.-C."/>
            <person name="Gorovsky M.A."/>
            <person name="Keeling P.J."/>
            <person name="Waller R.F."/>
            <person name="Patron N.J."/>
            <person name="Cherry J.M."/>
            <person name="Stover N.A."/>
            <person name="Krieger C.J."/>
            <person name="del Toro C."/>
            <person name="Ryder H.F."/>
            <person name="Williamson S.C."/>
            <person name="Barbeau R.A."/>
            <person name="Hamilton E.P."/>
            <person name="Orias E."/>
        </authorList>
    </citation>
    <scope>NUCLEOTIDE SEQUENCE [LARGE SCALE GENOMIC DNA]</scope>
    <source>
        <strain evidence="4">SB210</strain>
    </source>
</reference>
<keyword evidence="4" id="KW-1185">Reference proteome</keyword>